<accession>A0ABU2KKG1</accession>
<dbReference type="EMBL" id="JAVRBG010000010">
    <property type="protein sequence ID" value="MDT0295195.1"/>
    <property type="molecule type" value="Genomic_DNA"/>
</dbReference>
<reference evidence="3" key="1">
    <citation type="submission" date="2023-07" db="EMBL/GenBank/DDBJ databases">
        <title>Isolating and identifying novel microbial strains from the Mariana Trench.</title>
        <authorList>
            <person name="Fu H."/>
        </authorList>
    </citation>
    <scope>NUCLEOTIDE SEQUENCE [LARGE SCALE GENOMIC DNA]</scope>
    <source>
        <strain evidence="3">T-y2</strain>
    </source>
</reference>
<dbReference type="RefSeq" id="WP_311402125.1">
    <property type="nucleotide sequence ID" value="NZ_JAVRBG010000010.1"/>
</dbReference>
<evidence type="ECO:0000313" key="3">
    <source>
        <dbReference type="Proteomes" id="UP001182991"/>
    </source>
</evidence>
<sequence>MKKILFFAFILFSANTITAQDDSIVNSLDKKNEIKLNAVMLLVGAFEMSYERNLNDDSSAGISAFVPFDDEVFEDYNYSISPYYRIYFSRKYAAGFFVEGFTMLNSIDHQKIWIYDNNGNLLEKKTDTYVDLALGFGIGGKWVTKRGIVFELVGGIGRNLLHADEFGTTIVGKFGFNLGYRF</sequence>
<evidence type="ECO:0000256" key="1">
    <source>
        <dbReference type="SAM" id="SignalP"/>
    </source>
</evidence>
<feature type="signal peptide" evidence="1">
    <location>
        <begin position="1"/>
        <end position="19"/>
    </location>
</feature>
<keyword evidence="1" id="KW-0732">Signal</keyword>
<dbReference type="Proteomes" id="UP001182991">
    <property type="component" value="Unassembled WGS sequence"/>
</dbReference>
<protein>
    <submittedName>
        <fullName evidence="2">DUF3575 domain-containing protein</fullName>
    </submittedName>
</protein>
<proteinExistence type="predicted"/>
<evidence type="ECO:0000313" key="2">
    <source>
        <dbReference type="EMBL" id="MDT0295195.1"/>
    </source>
</evidence>
<name>A0ABU2KKG1_9FLAO</name>
<gene>
    <name evidence="2" type="ORF">RLT85_11180</name>
</gene>
<organism evidence="2 3">
    <name type="scientific">Mesonia ostreae</name>
    <dbReference type="NCBI Taxonomy" id="861110"/>
    <lineage>
        <taxon>Bacteria</taxon>
        <taxon>Pseudomonadati</taxon>
        <taxon>Bacteroidota</taxon>
        <taxon>Flavobacteriia</taxon>
        <taxon>Flavobacteriales</taxon>
        <taxon>Flavobacteriaceae</taxon>
        <taxon>Mesonia</taxon>
    </lineage>
</organism>
<comment type="caution">
    <text evidence="2">The sequence shown here is derived from an EMBL/GenBank/DDBJ whole genome shotgun (WGS) entry which is preliminary data.</text>
</comment>
<feature type="chain" id="PRO_5046785593" evidence="1">
    <location>
        <begin position="20"/>
        <end position="182"/>
    </location>
</feature>
<keyword evidence="3" id="KW-1185">Reference proteome</keyword>